<feature type="transmembrane region" description="Helical" evidence="5">
    <location>
        <begin position="27"/>
        <end position="50"/>
    </location>
</feature>
<dbReference type="Proteomes" id="UP001209730">
    <property type="component" value="Unassembled WGS sequence"/>
</dbReference>
<sequence>MLDTTYSVETPEGVDLRAQAAGPVPRILAYGVDIFYRSLILIALAIALAFAENAGLGIWLLCSFLLEWFYPVYFEVMHGGQTPGKKAFGLVVVNDNLTPISWSASLLRNLLRFADFLPFAYAAGVVSMTLGRHFQRLGDLAAGTLVVYRRESKAPQTLPDVTPLPPPRGLQLQDQQALISLIERSGELSEARQRELAELLEPLTGKKERAALDYLRSVGTWLLGGQTGGK</sequence>
<name>A0AB35HYI1_MICTH</name>
<feature type="domain" description="RDD" evidence="6">
    <location>
        <begin position="21"/>
        <end position="143"/>
    </location>
</feature>
<keyword evidence="4 5" id="KW-0472">Membrane</keyword>
<dbReference type="PANTHER" id="PTHR38480">
    <property type="entry name" value="SLR0254 PROTEIN"/>
    <property type="match status" value="1"/>
</dbReference>
<evidence type="ECO:0000259" key="6">
    <source>
        <dbReference type="Pfam" id="PF06271"/>
    </source>
</evidence>
<comment type="caution">
    <text evidence="7">The sequence shown here is derived from an EMBL/GenBank/DDBJ whole genome shotgun (WGS) entry which is preliminary data.</text>
</comment>
<dbReference type="EMBL" id="JAPHQB010000012">
    <property type="protein sequence ID" value="MCX2801971.1"/>
    <property type="molecule type" value="Genomic_DNA"/>
</dbReference>
<evidence type="ECO:0000313" key="7">
    <source>
        <dbReference type="EMBL" id="MCX2801971.1"/>
    </source>
</evidence>
<proteinExistence type="predicted"/>
<gene>
    <name evidence="7" type="ORF">OQJ68_09250</name>
</gene>
<dbReference type="RefSeq" id="WP_265966095.1">
    <property type="nucleotide sequence ID" value="NZ_JAPHQB010000012.1"/>
</dbReference>
<dbReference type="PANTHER" id="PTHR38480:SF1">
    <property type="entry name" value="SLR0254 PROTEIN"/>
    <property type="match status" value="1"/>
</dbReference>
<comment type="subcellular location">
    <subcellularLocation>
        <location evidence="1">Membrane</location>
        <topology evidence="1">Multi-pass membrane protein</topology>
    </subcellularLocation>
</comment>
<evidence type="ECO:0000313" key="8">
    <source>
        <dbReference type="Proteomes" id="UP001209730"/>
    </source>
</evidence>
<evidence type="ECO:0000256" key="1">
    <source>
        <dbReference type="ARBA" id="ARBA00004141"/>
    </source>
</evidence>
<protein>
    <submittedName>
        <fullName evidence="7">RDD family protein</fullName>
    </submittedName>
</protein>
<dbReference type="Pfam" id="PF06271">
    <property type="entry name" value="RDD"/>
    <property type="match status" value="1"/>
</dbReference>
<evidence type="ECO:0000256" key="3">
    <source>
        <dbReference type="ARBA" id="ARBA00022989"/>
    </source>
</evidence>
<evidence type="ECO:0000256" key="2">
    <source>
        <dbReference type="ARBA" id="ARBA00022692"/>
    </source>
</evidence>
<keyword evidence="3 5" id="KW-1133">Transmembrane helix</keyword>
<dbReference type="GO" id="GO:0016020">
    <property type="term" value="C:membrane"/>
    <property type="evidence" value="ECO:0007669"/>
    <property type="project" value="UniProtKB-SubCell"/>
</dbReference>
<keyword evidence="2 5" id="KW-0812">Transmembrane</keyword>
<reference evidence="7" key="1">
    <citation type="submission" date="2022-11" db="EMBL/GenBank/DDBJ databases">
        <title>Chitin-degrading and fungicidal potential of chitinolytic bacterial strains from marine environment of the Pacific Ocean regions.</title>
        <authorList>
            <person name="Pentekhina I."/>
            <person name="Nedashkovskaya O."/>
            <person name="Seitkalieva A."/>
            <person name="Podvolotskaya A."/>
            <person name="Tekutyeva L."/>
            <person name="Balabanova L."/>
        </authorList>
    </citation>
    <scope>NUCLEOTIDE SEQUENCE</scope>
    <source>
        <strain evidence="7">KMM 6838</strain>
    </source>
</reference>
<dbReference type="AlphaFoldDB" id="A0AB35HYI1"/>
<evidence type="ECO:0000256" key="5">
    <source>
        <dbReference type="SAM" id="Phobius"/>
    </source>
</evidence>
<dbReference type="InterPro" id="IPR010432">
    <property type="entry name" value="RDD"/>
</dbReference>
<accession>A0AB35HYI1</accession>
<evidence type="ECO:0000256" key="4">
    <source>
        <dbReference type="ARBA" id="ARBA00023136"/>
    </source>
</evidence>
<organism evidence="7 8">
    <name type="scientific">Microbulbifer thermotolerans</name>
    <dbReference type="NCBI Taxonomy" id="252514"/>
    <lineage>
        <taxon>Bacteria</taxon>
        <taxon>Pseudomonadati</taxon>
        <taxon>Pseudomonadota</taxon>
        <taxon>Gammaproteobacteria</taxon>
        <taxon>Cellvibrionales</taxon>
        <taxon>Microbulbiferaceae</taxon>
        <taxon>Microbulbifer</taxon>
    </lineage>
</organism>